<gene>
    <name evidence="2" type="ORF">MNBD_ALPHA07-2062</name>
</gene>
<proteinExistence type="predicted"/>
<organism evidence="2">
    <name type="scientific">hydrothermal vent metagenome</name>
    <dbReference type="NCBI Taxonomy" id="652676"/>
    <lineage>
        <taxon>unclassified sequences</taxon>
        <taxon>metagenomes</taxon>
        <taxon>ecological metagenomes</taxon>
    </lineage>
</organism>
<reference evidence="2" key="1">
    <citation type="submission" date="2018-06" db="EMBL/GenBank/DDBJ databases">
        <authorList>
            <person name="Zhirakovskaya E."/>
        </authorList>
    </citation>
    <scope>NUCLEOTIDE SEQUENCE</scope>
</reference>
<dbReference type="Pfam" id="PF09917">
    <property type="entry name" value="DUF2147"/>
    <property type="match status" value="1"/>
</dbReference>
<dbReference type="PANTHER" id="PTHR36919">
    <property type="entry name" value="BLR1215 PROTEIN"/>
    <property type="match status" value="1"/>
</dbReference>
<evidence type="ECO:0000259" key="1">
    <source>
        <dbReference type="Pfam" id="PF09917"/>
    </source>
</evidence>
<dbReference type="EMBL" id="UOEG01000264">
    <property type="protein sequence ID" value="VAW03707.1"/>
    <property type="molecule type" value="Genomic_DNA"/>
</dbReference>
<name>A0A3B0SRR9_9ZZZZ</name>
<accession>A0A3B0SRR9</accession>
<dbReference type="Gene3D" id="2.40.128.520">
    <property type="match status" value="1"/>
</dbReference>
<dbReference type="PANTHER" id="PTHR36919:SF2">
    <property type="entry name" value="BLL6627 PROTEIN"/>
    <property type="match status" value="1"/>
</dbReference>
<sequence>MKKFAISAMALVFSAGMTMADPLEGLWRTAGDDNGDSGLIKVAPCGNQLCGTLIKAYDANGAEIESDNIGRNIISETVARGGGSYTGKVYSPDRDKTYKSKLQMTGDTLKVRGCIAFICRDGGTWQKVN</sequence>
<dbReference type="InterPro" id="IPR019223">
    <property type="entry name" value="DUF2147"/>
</dbReference>
<evidence type="ECO:0000313" key="2">
    <source>
        <dbReference type="EMBL" id="VAW03707.1"/>
    </source>
</evidence>
<feature type="domain" description="DUF2147" evidence="1">
    <location>
        <begin position="25"/>
        <end position="126"/>
    </location>
</feature>
<protein>
    <submittedName>
        <fullName evidence="2">FIG00027233: possible membrane protein</fullName>
    </submittedName>
</protein>
<dbReference type="AlphaFoldDB" id="A0A3B0SRR9"/>